<evidence type="ECO:0000313" key="2">
    <source>
        <dbReference type="Proteomes" id="UP000198657"/>
    </source>
</evidence>
<dbReference type="SUPFAM" id="SSF53448">
    <property type="entry name" value="Nucleotide-diphospho-sugar transferases"/>
    <property type="match status" value="1"/>
</dbReference>
<proteinExistence type="predicted"/>
<name>A0A1H8R8E7_9FLAO</name>
<dbReference type="RefSeq" id="WP_208858980.1">
    <property type="nucleotide sequence ID" value="NZ_CBCSFM010000008.1"/>
</dbReference>
<evidence type="ECO:0000313" key="1">
    <source>
        <dbReference type="EMBL" id="SEO62725.1"/>
    </source>
</evidence>
<dbReference type="InterPro" id="IPR029044">
    <property type="entry name" value="Nucleotide-diphossugar_trans"/>
</dbReference>
<dbReference type="EMBL" id="FODN01000009">
    <property type="protein sequence ID" value="SEO62725.1"/>
    <property type="molecule type" value="Genomic_DNA"/>
</dbReference>
<dbReference type="CDD" id="cd02518">
    <property type="entry name" value="GT2_SpsF"/>
    <property type="match status" value="1"/>
</dbReference>
<gene>
    <name evidence="1" type="ORF">SAMN04487942_3261</name>
</gene>
<dbReference type="InterPro" id="IPR003329">
    <property type="entry name" value="Cytidylyl_trans"/>
</dbReference>
<organism evidence="1 2">
    <name type="scientific">Flavobacterium sinopsychrotolerans</name>
    <dbReference type="NCBI Taxonomy" id="604089"/>
    <lineage>
        <taxon>Bacteria</taxon>
        <taxon>Pseudomonadati</taxon>
        <taxon>Bacteroidota</taxon>
        <taxon>Flavobacteriia</taxon>
        <taxon>Flavobacteriales</taxon>
        <taxon>Flavobacteriaceae</taxon>
        <taxon>Flavobacterium</taxon>
    </lineage>
</organism>
<dbReference type="PANTHER" id="PTHR42866">
    <property type="entry name" value="3-DEOXY-MANNO-OCTULOSONATE CYTIDYLYLTRANSFERASE"/>
    <property type="match status" value="1"/>
</dbReference>
<dbReference type="Gene3D" id="3.90.550.10">
    <property type="entry name" value="Spore Coat Polysaccharide Biosynthesis Protein SpsA, Chain A"/>
    <property type="match status" value="1"/>
</dbReference>
<dbReference type="PANTHER" id="PTHR42866:SF1">
    <property type="entry name" value="SPORE COAT POLYSACCHARIDE BIOSYNTHESIS PROTEIN SPSF"/>
    <property type="match status" value="1"/>
</dbReference>
<dbReference type="GO" id="GO:0005829">
    <property type="term" value="C:cytosol"/>
    <property type="evidence" value="ECO:0007669"/>
    <property type="project" value="TreeGrafter"/>
</dbReference>
<dbReference type="STRING" id="604089.SAMN04487942_3261"/>
<reference evidence="2" key="1">
    <citation type="submission" date="2016-10" db="EMBL/GenBank/DDBJ databases">
        <authorList>
            <person name="Varghese N."/>
            <person name="Submissions S."/>
        </authorList>
    </citation>
    <scope>NUCLEOTIDE SEQUENCE [LARGE SCALE GENOMIC DNA]</scope>
    <source>
        <strain evidence="2">CGMCC 1.8704</strain>
    </source>
</reference>
<dbReference type="Proteomes" id="UP000198657">
    <property type="component" value="Unassembled WGS sequence"/>
</dbReference>
<protein>
    <submittedName>
        <fullName evidence="1">Spore coat polysaccharide biosynthesis protein SpsF</fullName>
    </submittedName>
</protein>
<accession>A0A1H8R8E7</accession>
<dbReference type="Pfam" id="PF02348">
    <property type="entry name" value="CTP_transf_3"/>
    <property type="match status" value="1"/>
</dbReference>
<sequence length="253" mass="28876">MEIKTILITQARTGSTRLPGKVLKEIGGRSLLQIHLDRLKKCSKVSEIIVATTNKEEDSEIYNKAIEWGFVASRGSESDVLDRFYQAVKDKKADWIVRVTSDCPLIDSSLVDKVISYVQDNDKDYGSNVLIENFPDGQDVEVFKFSALETAWKNAELLSEREHVTPYIRNNSDYRGGALFTAINYPCESDFSKIRMTVDESSDFELIEILVNKLGVKKSWVEYTNYIIENNLTKINNQIIRNEGFLKSLKNDK</sequence>
<dbReference type="AlphaFoldDB" id="A0A1H8R8E7"/>
<keyword evidence="2" id="KW-1185">Reference proteome</keyword>